<accession>A0A7R9GX87</accession>
<keyword evidence="8" id="KW-0106">Calcium</keyword>
<proteinExistence type="predicted"/>
<keyword evidence="4" id="KW-0107">Calcium channel</keyword>
<sequence length="1264" mass="145452">MTDLKISAVRRIMDAAENTAMSHQEEEVTKYEYYNVKRIKNPGEPLKEKELEMLLTPNQHFNNIPVNTSYSAVHVPTNVYDEAPDILKAIKWSSNLDTIFTNNYEADPSLSWQYFGSSTGFMRQYPAMQWKYDPVDLYDCRTRSWFIEAATSPKDMVILVDDSGSMTGMRKEIARHVVNNILDTLGNNDFVNIFNFSDGIGEVMKCYEESQDTLVQANLLNIRELKQAMKELYTDKIANFSAVLTKAFEILQNYREERKGACCNQAIMLITDGVPYNYKEIFELYNWQNLPFMPVRVFTYLIGREVPDVREVKWMACENRGYYVHLSTLAEVREQVLQYIPVMARPMVLWRNEHPTIWTPVYADITDPKMTDWLWEEKESQEQKDRYMSFHTGKFRYVSDEEQDRKYIQKSLEDNENDLGRYQLMTSVSMPVFDRRENATKIANLLGVAGTDVPIQDIKKLLMPHRLGVNGYAFIVTNNGFILIHPDLRPVFQGILKPAYNSVDMSEVELMDDDREARDVNPKMILFREAVVNQSHGSTMLNVKYHYDNMRRVNTVKRTYHYIGIENTPFTLVVTIPESYGRSKVVAQLETHLMRSQGYSVTKYFQGKNWKIHPDWTYCYYHYDTEHHFDTPEQELYHFLERTQQPKWHWKSKRTVTPPEHVTQFNTSGVSGKIDKDSYFCDRDLFLSLVFDAKATEWFSKNFSSSSKEEKGQQFRQRFGITITFVATHSGLTRWQDMPGMEDNKKEPHFSMVHNRAIDEVWYQRAVEQHEFEPDCFVYSVPFDAASRNDTLVTASHAVFIKSSGRTAPAAVVGFQFQHSALLALFKNITYACHDPYCVKTCESDALGCYVLDNNAYIVVSKEIKDTGRFFGDIDGYVMESLVKEKIYKKIHMFDYQAVCFRGEPTKSQGSILMTPLNHLKWMLEWTLANALWMFAQTNLHHMWYGDGTYGSEHRDYDGLYVDSVNTNEDDEEGEESEGTAKPTDPPYEKMQINRTRPDACDAEMDLYKLVKYSQKDQSPYQNKQMACMRPYVVQAIPYSNMILLVVDLTCPRTAVPMSIFPIEVEYRNFSLACYKAHFFDLHRTRPLSCINNHTKSALVSFLCTCTGCATHPRYCLETPPPPKFMFSEPSVMTPPQYTAPVLSIGPREGHCLSQHFHRHSLSFRNYPIPPIATRVAGTVPLPPTTTHVAGTVPLSPTTTHVAGTVPLPPTATHVAGTLSTPPTATSCCRDYILSPSNLIVPSDGDLTGWDTPATPARPTNRRP</sequence>
<evidence type="ECO:0000256" key="4">
    <source>
        <dbReference type="ARBA" id="ARBA00022673"/>
    </source>
</evidence>
<dbReference type="EMBL" id="OC318259">
    <property type="protein sequence ID" value="CAD7401206.1"/>
    <property type="molecule type" value="Genomic_DNA"/>
</dbReference>
<comment type="subcellular location">
    <subcellularLocation>
        <location evidence="1">Membrane</location>
        <topology evidence="1">Single-pass type I membrane protein</topology>
    </subcellularLocation>
</comment>
<evidence type="ECO:0000256" key="1">
    <source>
        <dbReference type="ARBA" id="ARBA00004479"/>
    </source>
</evidence>
<evidence type="ECO:0000256" key="14">
    <source>
        <dbReference type="ARBA" id="ARBA00023180"/>
    </source>
</evidence>
<dbReference type="Pfam" id="PF08399">
    <property type="entry name" value="VWA_N"/>
    <property type="match status" value="1"/>
</dbReference>
<evidence type="ECO:0000256" key="5">
    <source>
        <dbReference type="ARBA" id="ARBA00022692"/>
    </source>
</evidence>
<evidence type="ECO:0000313" key="18">
    <source>
        <dbReference type="EMBL" id="CAD7401206.1"/>
    </source>
</evidence>
<dbReference type="Gene3D" id="3.40.50.410">
    <property type="entry name" value="von Willebrand factor, type A domain"/>
    <property type="match status" value="1"/>
</dbReference>
<dbReference type="Gene3D" id="3.30.450.20">
    <property type="entry name" value="PAS domain"/>
    <property type="match status" value="1"/>
</dbReference>
<evidence type="ECO:0000256" key="12">
    <source>
        <dbReference type="ARBA" id="ARBA00023136"/>
    </source>
</evidence>
<dbReference type="CDD" id="cd01463">
    <property type="entry name" value="vWA_VGCC_like"/>
    <property type="match status" value="1"/>
</dbReference>
<feature type="region of interest" description="Disordered" evidence="16">
    <location>
        <begin position="1244"/>
        <end position="1264"/>
    </location>
</feature>
<dbReference type="Pfam" id="PF13519">
    <property type="entry name" value="VWA_2"/>
    <property type="match status" value="1"/>
</dbReference>
<feature type="region of interest" description="Disordered" evidence="16">
    <location>
        <begin position="964"/>
        <end position="990"/>
    </location>
</feature>
<dbReference type="GO" id="GO:0005245">
    <property type="term" value="F:voltage-gated calcium channel activity"/>
    <property type="evidence" value="ECO:0007669"/>
    <property type="project" value="TreeGrafter"/>
</dbReference>
<keyword evidence="12" id="KW-0472">Membrane</keyword>
<evidence type="ECO:0000256" key="2">
    <source>
        <dbReference type="ARBA" id="ARBA00022448"/>
    </source>
</evidence>
<dbReference type="PROSITE" id="PS50234">
    <property type="entry name" value="VWFA"/>
    <property type="match status" value="1"/>
</dbReference>
<keyword evidence="10" id="KW-1133">Transmembrane helix</keyword>
<evidence type="ECO:0000256" key="16">
    <source>
        <dbReference type="SAM" id="MobiDB-lite"/>
    </source>
</evidence>
<dbReference type="GO" id="GO:0005891">
    <property type="term" value="C:voltage-gated calcium channel complex"/>
    <property type="evidence" value="ECO:0007669"/>
    <property type="project" value="TreeGrafter"/>
</dbReference>
<organism evidence="18">
    <name type="scientific">Timema cristinae</name>
    <name type="common">Walking stick</name>
    <dbReference type="NCBI Taxonomy" id="61476"/>
    <lineage>
        <taxon>Eukaryota</taxon>
        <taxon>Metazoa</taxon>
        <taxon>Ecdysozoa</taxon>
        <taxon>Arthropoda</taxon>
        <taxon>Hexapoda</taxon>
        <taxon>Insecta</taxon>
        <taxon>Pterygota</taxon>
        <taxon>Neoptera</taxon>
        <taxon>Polyneoptera</taxon>
        <taxon>Phasmatodea</taxon>
        <taxon>Timematodea</taxon>
        <taxon>Timematoidea</taxon>
        <taxon>Timematidae</taxon>
        <taxon>Timema</taxon>
    </lineage>
</organism>
<keyword evidence="2" id="KW-0813">Transport</keyword>
<dbReference type="InterPro" id="IPR013608">
    <property type="entry name" value="VWA_N"/>
</dbReference>
<evidence type="ECO:0000256" key="8">
    <source>
        <dbReference type="ARBA" id="ARBA00022837"/>
    </source>
</evidence>
<keyword evidence="3" id="KW-0109">Calcium transport</keyword>
<dbReference type="PANTHER" id="PTHR10166:SF63">
    <property type="entry name" value="STRAIGHTJACKET, ISOFORM C"/>
    <property type="match status" value="1"/>
</dbReference>
<keyword evidence="11" id="KW-0406">Ion transport</keyword>
<evidence type="ECO:0000259" key="17">
    <source>
        <dbReference type="PROSITE" id="PS50234"/>
    </source>
</evidence>
<reference evidence="18" key="1">
    <citation type="submission" date="2020-11" db="EMBL/GenBank/DDBJ databases">
        <authorList>
            <person name="Tran Van P."/>
        </authorList>
    </citation>
    <scope>NUCLEOTIDE SEQUENCE</scope>
</reference>
<evidence type="ECO:0000256" key="15">
    <source>
        <dbReference type="ARBA" id="ARBA00023303"/>
    </source>
</evidence>
<gene>
    <name evidence="18" type="ORF">TCEB3V08_LOCUS5897</name>
</gene>
<dbReference type="InterPro" id="IPR002035">
    <property type="entry name" value="VWF_A"/>
</dbReference>
<keyword evidence="15" id="KW-0407">Ion channel</keyword>
<dbReference type="AlphaFoldDB" id="A0A7R9GX87"/>
<keyword evidence="14" id="KW-0325">Glycoprotein</keyword>
<dbReference type="Pfam" id="PF08473">
    <property type="entry name" value="VGCC_alpha2"/>
    <property type="match status" value="1"/>
</dbReference>
<evidence type="ECO:0000256" key="13">
    <source>
        <dbReference type="ARBA" id="ARBA00023157"/>
    </source>
</evidence>
<keyword evidence="13" id="KW-1015">Disulfide bond</keyword>
<evidence type="ECO:0000256" key="10">
    <source>
        <dbReference type="ARBA" id="ARBA00022989"/>
    </source>
</evidence>
<dbReference type="InterPro" id="IPR051173">
    <property type="entry name" value="Ca_channel_alpha-2/delta"/>
</dbReference>
<dbReference type="GO" id="GO:0046872">
    <property type="term" value="F:metal ion binding"/>
    <property type="evidence" value="ECO:0007669"/>
    <property type="project" value="UniProtKB-KW"/>
</dbReference>
<dbReference type="PANTHER" id="PTHR10166">
    <property type="entry name" value="VOLTAGE-DEPENDENT CALCIUM CHANNEL SUBUNIT ALPHA-2/DELTA-RELATED"/>
    <property type="match status" value="1"/>
</dbReference>
<keyword evidence="5" id="KW-0812">Transmembrane</keyword>
<keyword evidence="6" id="KW-0479">Metal-binding</keyword>
<dbReference type="InterPro" id="IPR036465">
    <property type="entry name" value="vWFA_dom_sf"/>
</dbReference>
<feature type="compositionally biased region" description="Low complexity" evidence="16">
    <location>
        <begin position="1252"/>
        <end position="1264"/>
    </location>
</feature>
<evidence type="ECO:0000256" key="6">
    <source>
        <dbReference type="ARBA" id="ARBA00022723"/>
    </source>
</evidence>
<dbReference type="FunFam" id="3.40.50.410:FF:000007">
    <property type="entry name" value="Calcium voltage-gated channel auxiliary subunit alpha2delta 3"/>
    <property type="match status" value="1"/>
</dbReference>
<keyword evidence="7" id="KW-0732">Signal</keyword>
<dbReference type="InterPro" id="IPR013680">
    <property type="entry name" value="VDCC_a2/dsu"/>
</dbReference>
<feature type="domain" description="VWFA" evidence="17">
    <location>
        <begin position="155"/>
        <end position="340"/>
    </location>
</feature>
<evidence type="ECO:0000256" key="3">
    <source>
        <dbReference type="ARBA" id="ARBA00022568"/>
    </source>
</evidence>
<dbReference type="SUPFAM" id="SSF53300">
    <property type="entry name" value="vWA-like"/>
    <property type="match status" value="1"/>
</dbReference>
<dbReference type="FunFam" id="3.30.450.20:FF:000057">
    <property type="entry name" value="Voltage-dependent calcium channel subunit alpha-2/delta-4"/>
    <property type="match status" value="1"/>
</dbReference>
<evidence type="ECO:0000256" key="9">
    <source>
        <dbReference type="ARBA" id="ARBA00022882"/>
    </source>
</evidence>
<evidence type="ECO:0000256" key="7">
    <source>
        <dbReference type="ARBA" id="ARBA00022729"/>
    </source>
</evidence>
<feature type="compositionally biased region" description="Acidic residues" evidence="16">
    <location>
        <begin position="968"/>
        <end position="978"/>
    </location>
</feature>
<keyword evidence="9" id="KW-0851">Voltage-gated channel</keyword>
<protein>
    <recommendedName>
        <fullName evidence="17">VWFA domain-containing protein</fullName>
    </recommendedName>
</protein>
<dbReference type="SMART" id="SM00327">
    <property type="entry name" value="VWA"/>
    <property type="match status" value="1"/>
</dbReference>
<name>A0A7R9GX87_TIMCR</name>
<evidence type="ECO:0000256" key="11">
    <source>
        <dbReference type="ARBA" id="ARBA00023065"/>
    </source>
</evidence>